<dbReference type="Pfam" id="PF00078">
    <property type="entry name" value="RVT_1"/>
    <property type="match status" value="1"/>
</dbReference>
<sequence>MSLASSKPVPLVLLACLFLVRLFLVHLMPLWHAVEKLLDTPNSSLIPSHVRFKNNKEFVTDENELAVAKAAAILNNKPEFQSDFETVSKIMVSHPVVPLFVNVSDLDNLKKELKHRNSILRGQITICTFQVKCIQINLRHSSLASATLAQVVLDLDIDIVLIQKAYALRAYHVYGSEILVRDTVATAGKITCEHISNFAACVELVTCSVPLRLVSVYIQPSALNFTTTFSPILDAVASLFVVIGSDVNAKSLLWNSRCSREKRGLELETLLDNLTLVGDQVKIVRWLFLAISSLSDHQYIFFEIAHSDFVEPMRKPNRLMVSSVANINTDIFSSKLVMSLSRLPSPTGIDSAEVIEAHISSLVSVLSSRAIAVRIRKPRRPPVKSMPWWSSELCALRSKVRSLHKAWAAKCKAWESVRNSATNGIVFRAFSDLTEAAAQAALSSSQLDYPSLISDWEFEAAAGSLNSKLAPGNDGLPTDLLLFSLPLIKPFLIAILNAVNKCLCSSQHGFRKNRSTGTAAHQLVSFIESAFSEKKVCATAFLDIKSAFDSAWHPAILTALAGRGCPTYLLKMVNSFLSKRQAYDLFRTSFPFPVKMFGYAHAIGLLVVATTHKDPVIATQYLQLACNSVGNWFSMRKLFLSAIKTVFVLFSRKAVPLNNFSVDINSVKIYPSLTATFLGLIFDANLKWANNVQSKFASAKRTMMAVREPTRRTARAQKATAAGKSPKGKALRQTAKVAGPKAKTGARQTKPTQAKRRKPSNGASTENDNTDSESGKVGQSSSNGSDEDEDDGAREGPSVQTLWYESDYGKTKPTRVKQLCGQWSES</sequence>
<reference evidence="4" key="1">
    <citation type="submission" date="2021-11" db="EMBL/GenBank/DDBJ databases">
        <authorList>
            <person name="Schell T."/>
        </authorList>
    </citation>
    <scope>NUCLEOTIDE SEQUENCE</scope>
    <source>
        <strain evidence="4">M5</strain>
    </source>
</reference>
<dbReference type="SUPFAM" id="SSF56219">
    <property type="entry name" value="DNase I-like"/>
    <property type="match status" value="1"/>
</dbReference>
<dbReference type="InterPro" id="IPR005135">
    <property type="entry name" value="Endo/exonuclease/phosphatase"/>
</dbReference>
<dbReference type="PANTHER" id="PTHR33273:SF2">
    <property type="entry name" value="ENDONUCLEASE_EXONUCLEASE_PHOSPHATASE DOMAIN-CONTAINING PROTEIN"/>
    <property type="match status" value="1"/>
</dbReference>
<feature type="region of interest" description="Disordered" evidence="1">
    <location>
        <begin position="700"/>
        <end position="826"/>
    </location>
</feature>
<evidence type="ECO:0000259" key="3">
    <source>
        <dbReference type="Pfam" id="PF14529"/>
    </source>
</evidence>
<proteinExistence type="predicted"/>
<evidence type="ECO:0000256" key="1">
    <source>
        <dbReference type="SAM" id="MobiDB-lite"/>
    </source>
</evidence>
<gene>
    <name evidence="4" type="ORF">DGAL_LOCUS13090</name>
</gene>
<evidence type="ECO:0000313" key="5">
    <source>
        <dbReference type="Proteomes" id="UP000789390"/>
    </source>
</evidence>
<name>A0A8J2S526_9CRUS</name>
<evidence type="ECO:0000313" key="4">
    <source>
        <dbReference type="EMBL" id="CAH0109609.1"/>
    </source>
</evidence>
<feature type="domain" description="Endonuclease/exonuclease/phosphatase" evidence="3">
    <location>
        <begin position="212"/>
        <end position="276"/>
    </location>
</feature>
<feature type="domain" description="Reverse transcriptase" evidence="2">
    <location>
        <begin position="494"/>
        <end position="580"/>
    </location>
</feature>
<protein>
    <recommendedName>
        <fullName evidence="6">Reverse transcriptase domain-containing protein</fullName>
    </recommendedName>
</protein>
<dbReference type="Pfam" id="PF14529">
    <property type="entry name" value="Exo_endo_phos_2"/>
    <property type="match status" value="1"/>
</dbReference>
<dbReference type="PANTHER" id="PTHR33273">
    <property type="entry name" value="DOMAIN-CONTAINING PROTEIN, PUTATIVE-RELATED"/>
    <property type="match status" value="1"/>
</dbReference>
<comment type="caution">
    <text evidence="4">The sequence shown here is derived from an EMBL/GenBank/DDBJ whole genome shotgun (WGS) entry which is preliminary data.</text>
</comment>
<dbReference type="EMBL" id="CAKKLH010000293">
    <property type="protein sequence ID" value="CAH0109609.1"/>
    <property type="molecule type" value="Genomic_DNA"/>
</dbReference>
<dbReference type="Gene3D" id="3.60.10.10">
    <property type="entry name" value="Endonuclease/exonuclease/phosphatase"/>
    <property type="match status" value="1"/>
</dbReference>
<dbReference type="Proteomes" id="UP000789390">
    <property type="component" value="Unassembled WGS sequence"/>
</dbReference>
<evidence type="ECO:0008006" key="6">
    <source>
        <dbReference type="Google" id="ProtNLM"/>
    </source>
</evidence>
<accession>A0A8J2S526</accession>
<dbReference type="InterPro" id="IPR000477">
    <property type="entry name" value="RT_dom"/>
</dbReference>
<organism evidence="4 5">
    <name type="scientific">Daphnia galeata</name>
    <dbReference type="NCBI Taxonomy" id="27404"/>
    <lineage>
        <taxon>Eukaryota</taxon>
        <taxon>Metazoa</taxon>
        <taxon>Ecdysozoa</taxon>
        <taxon>Arthropoda</taxon>
        <taxon>Crustacea</taxon>
        <taxon>Branchiopoda</taxon>
        <taxon>Diplostraca</taxon>
        <taxon>Cladocera</taxon>
        <taxon>Anomopoda</taxon>
        <taxon>Daphniidae</taxon>
        <taxon>Daphnia</taxon>
    </lineage>
</organism>
<dbReference type="GO" id="GO:0003824">
    <property type="term" value="F:catalytic activity"/>
    <property type="evidence" value="ECO:0007669"/>
    <property type="project" value="InterPro"/>
</dbReference>
<dbReference type="InterPro" id="IPR036691">
    <property type="entry name" value="Endo/exonu/phosph_ase_sf"/>
</dbReference>
<dbReference type="AlphaFoldDB" id="A0A8J2S526"/>
<keyword evidence="5" id="KW-1185">Reference proteome</keyword>
<evidence type="ECO:0000259" key="2">
    <source>
        <dbReference type="Pfam" id="PF00078"/>
    </source>
</evidence>
<dbReference type="OrthoDB" id="8063979at2759"/>